<organism evidence="1 2">
    <name type="scientific">Trichonephila inaurata madagascariensis</name>
    <dbReference type="NCBI Taxonomy" id="2747483"/>
    <lineage>
        <taxon>Eukaryota</taxon>
        <taxon>Metazoa</taxon>
        <taxon>Ecdysozoa</taxon>
        <taxon>Arthropoda</taxon>
        <taxon>Chelicerata</taxon>
        <taxon>Arachnida</taxon>
        <taxon>Araneae</taxon>
        <taxon>Araneomorphae</taxon>
        <taxon>Entelegynae</taxon>
        <taxon>Araneoidea</taxon>
        <taxon>Nephilidae</taxon>
        <taxon>Trichonephila</taxon>
        <taxon>Trichonephila inaurata</taxon>
    </lineage>
</organism>
<reference evidence="1" key="1">
    <citation type="submission" date="2020-08" db="EMBL/GenBank/DDBJ databases">
        <title>Multicomponent nature underlies the extraordinary mechanical properties of spider dragline silk.</title>
        <authorList>
            <person name="Kono N."/>
            <person name="Nakamura H."/>
            <person name="Mori M."/>
            <person name="Yoshida Y."/>
            <person name="Ohtoshi R."/>
            <person name="Malay A.D."/>
            <person name="Moran D.A.P."/>
            <person name="Tomita M."/>
            <person name="Numata K."/>
            <person name="Arakawa K."/>
        </authorList>
    </citation>
    <scope>NUCLEOTIDE SEQUENCE</scope>
</reference>
<evidence type="ECO:0000313" key="2">
    <source>
        <dbReference type="Proteomes" id="UP000886998"/>
    </source>
</evidence>
<comment type="caution">
    <text evidence="1">The sequence shown here is derived from an EMBL/GenBank/DDBJ whole genome shotgun (WGS) entry which is preliminary data.</text>
</comment>
<name>A0A8X7C9C7_9ARAC</name>
<evidence type="ECO:0000313" key="1">
    <source>
        <dbReference type="EMBL" id="GFY58563.1"/>
    </source>
</evidence>
<dbReference type="EMBL" id="BMAV01012158">
    <property type="protein sequence ID" value="GFY58563.1"/>
    <property type="molecule type" value="Genomic_DNA"/>
</dbReference>
<dbReference type="AlphaFoldDB" id="A0A8X7C9C7"/>
<proteinExistence type="predicted"/>
<dbReference type="Proteomes" id="UP000886998">
    <property type="component" value="Unassembled WGS sequence"/>
</dbReference>
<accession>A0A8X7C9C7</accession>
<protein>
    <submittedName>
        <fullName evidence="1">Uncharacterized protein</fullName>
    </submittedName>
</protein>
<sequence length="111" mass="12795">MDFSIFIIESSNLHHWISWRKEFQIISNDEYHWNVACGSSFHFRLYFCFAKCIALDGKRNRHYLGEQTMIKNRRTSTGGVPTSFTCPGTASARKTMENGIAVPKLLFLSQV</sequence>
<gene>
    <name evidence="1" type="ORF">TNIN_260991</name>
</gene>
<keyword evidence="2" id="KW-1185">Reference proteome</keyword>